<dbReference type="InterPro" id="IPR027469">
    <property type="entry name" value="Cation_efflux_TMD_sf"/>
</dbReference>
<keyword evidence="5 6" id="KW-0472">Membrane</keyword>
<protein>
    <submittedName>
        <fullName evidence="8">Cation diffusion facilitator family transporter</fullName>
    </submittedName>
</protein>
<dbReference type="InterPro" id="IPR002524">
    <property type="entry name" value="Cation_efflux"/>
</dbReference>
<feature type="transmembrane region" description="Helical" evidence="6">
    <location>
        <begin position="114"/>
        <end position="135"/>
    </location>
</feature>
<dbReference type="PANTHER" id="PTHR13414">
    <property type="entry name" value="HUEL-CATION TRANSPORTER"/>
    <property type="match status" value="1"/>
</dbReference>
<gene>
    <name evidence="8" type="ORF">NFI95_14890</name>
</gene>
<name>A0ABT1WA13_9PROT</name>
<dbReference type="InterPro" id="IPR058533">
    <property type="entry name" value="Cation_efflux_TM"/>
</dbReference>
<evidence type="ECO:0000256" key="3">
    <source>
        <dbReference type="ARBA" id="ARBA00022692"/>
    </source>
</evidence>
<proteinExistence type="predicted"/>
<dbReference type="InterPro" id="IPR036837">
    <property type="entry name" value="Cation_efflux_CTD_sf"/>
</dbReference>
<evidence type="ECO:0000256" key="5">
    <source>
        <dbReference type="ARBA" id="ARBA00023136"/>
    </source>
</evidence>
<comment type="caution">
    <text evidence="8">The sequence shown here is derived from an EMBL/GenBank/DDBJ whole genome shotgun (WGS) entry which is preliminary data.</text>
</comment>
<evidence type="ECO:0000256" key="1">
    <source>
        <dbReference type="ARBA" id="ARBA00004141"/>
    </source>
</evidence>
<dbReference type="EMBL" id="JAMSKV010000015">
    <property type="protein sequence ID" value="MCQ8279729.1"/>
    <property type="molecule type" value="Genomic_DNA"/>
</dbReference>
<evidence type="ECO:0000313" key="8">
    <source>
        <dbReference type="EMBL" id="MCQ8279729.1"/>
    </source>
</evidence>
<dbReference type="Pfam" id="PF01545">
    <property type="entry name" value="Cation_efflux"/>
    <property type="match status" value="1"/>
</dbReference>
<dbReference type="SUPFAM" id="SSF160240">
    <property type="entry name" value="Cation efflux protein cytoplasmic domain-like"/>
    <property type="match status" value="1"/>
</dbReference>
<keyword evidence="9" id="KW-1185">Reference proteome</keyword>
<feature type="transmembrane region" description="Helical" evidence="6">
    <location>
        <begin position="190"/>
        <end position="212"/>
    </location>
</feature>
<dbReference type="InterPro" id="IPR040177">
    <property type="entry name" value="SLC30A9"/>
</dbReference>
<dbReference type="SUPFAM" id="SSF161111">
    <property type="entry name" value="Cation efflux protein transmembrane domain-like"/>
    <property type="match status" value="1"/>
</dbReference>
<comment type="subcellular location">
    <subcellularLocation>
        <location evidence="1">Membrane</location>
        <topology evidence="1">Multi-pass membrane protein</topology>
    </subcellularLocation>
</comment>
<keyword evidence="3 6" id="KW-0812">Transmembrane</keyword>
<keyword evidence="4 6" id="KW-1133">Transmembrane helix</keyword>
<dbReference type="NCBIfam" id="TIGR01297">
    <property type="entry name" value="CDF"/>
    <property type="match status" value="1"/>
</dbReference>
<evidence type="ECO:0000259" key="7">
    <source>
        <dbReference type="Pfam" id="PF01545"/>
    </source>
</evidence>
<evidence type="ECO:0000256" key="2">
    <source>
        <dbReference type="ARBA" id="ARBA00022448"/>
    </source>
</evidence>
<dbReference type="Gene3D" id="3.30.70.1350">
    <property type="entry name" value="Cation efflux protein, cytoplasmic domain"/>
    <property type="match status" value="1"/>
</dbReference>
<dbReference type="Proteomes" id="UP001524587">
    <property type="component" value="Unassembled WGS sequence"/>
</dbReference>
<feature type="transmembrane region" description="Helical" evidence="6">
    <location>
        <begin position="162"/>
        <end position="184"/>
    </location>
</feature>
<reference evidence="8 9" key="1">
    <citation type="submission" date="2022-06" db="EMBL/GenBank/DDBJ databases">
        <title>Endosaccharibacter gen. nov., sp. nov., endophytic bacteria isolated from sugarcane.</title>
        <authorList>
            <person name="Pitiwittayakul N."/>
            <person name="Yukphan P."/>
            <person name="Charoenyingcharoen P."/>
            <person name="Tanasupawat S."/>
        </authorList>
    </citation>
    <scope>NUCLEOTIDE SEQUENCE [LARGE SCALE GENOMIC DNA]</scope>
    <source>
        <strain evidence="8 9">KSS8</strain>
    </source>
</reference>
<dbReference type="PANTHER" id="PTHR13414:SF9">
    <property type="entry name" value="PROTON-COUPLED ZINC ANTIPORTER SLC30A9, MITOCHONDRIAL"/>
    <property type="match status" value="1"/>
</dbReference>
<dbReference type="Gene3D" id="1.20.1510.10">
    <property type="entry name" value="Cation efflux protein transmembrane domain"/>
    <property type="match status" value="1"/>
</dbReference>
<feature type="transmembrane region" description="Helical" evidence="6">
    <location>
        <begin position="75"/>
        <end position="98"/>
    </location>
</feature>
<dbReference type="RefSeq" id="WP_422865216.1">
    <property type="nucleotide sequence ID" value="NZ_JAMSKV010000015.1"/>
</dbReference>
<feature type="domain" description="Cation efflux protein transmembrane" evidence="7">
    <location>
        <begin position="11"/>
        <end position="218"/>
    </location>
</feature>
<accession>A0ABT1WA13</accession>
<feature type="transmembrane region" description="Helical" evidence="6">
    <location>
        <begin position="9"/>
        <end position="31"/>
    </location>
</feature>
<evidence type="ECO:0000256" key="6">
    <source>
        <dbReference type="SAM" id="Phobius"/>
    </source>
</evidence>
<evidence type="ECO:0000313" key="9">
    <source>
        <dbReference type="Proteomes" id="UP001524587"/>
    </source>
</evidence>
<organism evidence="8 9">
    <name type="scientific">Endosaccharibacter trunci</name>
    <dbReference type="NCBI Taxonomy" id="2812733"/>
    <lineage>
        <taxon>Bacteria</taxon>
        <taxon>Pseudomonadati</taxon>
        <taxon>Pseudomonadota</taxon>
        <taxon>Alphaproteobacteria</taxon>
        <taxon>Acetobacterales</taxon>
        <taxon>Acetobacteraceae</taxon>
        <taxon>Endosaccharibacter</taxon>
    </lineage>
</organism>
<sequence length="316" mass="34200">MAHSSSSRLVIFAALGGNVLIAAGKFAAAFWTGSSAMLSEAIHSLVDCGNQLMLLHGLKQAARPADAQHPFGYGLLLYFWTFVVAVLIFGVGAGVSIIEGIDKVRHPHPVENPWVNYLVLGGSIVFEGAVWVLALREFREVKGARGWIEAIQRSKDPTSFTVLFEDSAALLGLLAALLCVWLSQALDMPLLDGVGSLLVGAILTVTAGFLAWESKSLLAGESVSPEVRASIQRIVASEPDVSRANEILTMHFGPRDVLVALSLDFDDRQSAAAVERTVSRIERRIRDAHPEVRRVFVEAQDREAHRQLEAERDAGG</sequence>
<evidence type="ECO:0000256" key="4">
    <source>
        <dbReference type="ARBA" id="ARBA00022989"/>
    </source>
</evidence>
<keyword evidence="2" id="KW-0813">Transport</keyword>